<protein>
    <submittedName>
        <fullName evidence="1">Pentapeptide repeat-containing protein</fullName>
    </submittedName>
</protein>
<gene>
    <name evidence="2" type="ORF">BECKTUN1418E_GA0071001_12021</name>
    <name evidence="1" type="ORF">BECKTUN1418F_GA0071002_12031</name>
</gene>
<evidence type="ECO:0000313" key="2">
    <source>
        <dbReference type="EMBL" id="VFK69619.1"/>
    </source>
</evidence>
<evidence type="ECO:0000313" key="1">
    <source>
        <dbReference type="EMBL" id="VFK60153.1"/>
    </source>
</evidence>
<name>A0A451A297_9GAMM</name>
<dbReference type="InterPro" id="IPR001646">
    <property type="entry name" value="5peptide_repeat"/>
</dbReference>
<dbReference type="Gene3D" id="2.160.20.80">
    <property type="entry name" value="E3 ubiquitin-protein ligase SopA"/>
    <property type="match status" value="1"/>
</dbReference>
<dbReference type="PANTHER" id="PTHR14136:SF17">
    <property type="entry name" value="BTB_POZ DOMAIN-CONTAINING PROTEIN KCTD9"/>
    <property type="match status" value="1"/>
</dbReference>
<dbReference type="InterPro" id="IPR051082">
    <property type="entry name" value="Pentapeptide-BTB/POZ_domain"/>
</dbReference>
<proteinExistence type="predicted"/>
<dbReference type="SUPFAM" id="SSF141571">
    <property type="entry name" value="Pentapeptide repeat-like"/>
    <property type="match status" value="1"/>
</dbReference>
<organism evidence="1">
    <name type="scientific">Candidatus Kentrum sp. TUN</name>
    <dbReference type="NCBI Taxonomy" id="2126343"/>
    <lineage>
        <taxon>Bacteria</taxon>
        <taxon>Pseudomonadati</taxon>
        <taxon>Pseudomonadota</taxon>
        <taxon>Gammaproteobacteria</taxon>
        <taxon>Candidatus Kentrum</taxon>
    </lineage>
</organism>
<reference evidence="1" key="1">
    <citation type="submission" date="2019-02" db="EMBL/GenBank/DDBJ databases">
        <authorList>
            <person name="Gruber-Vodicka R. H."/>
            <person name="Seah K. B. B."/>
        </authorList>
    </citation>
    <scope>NUCLEOTIDE SEQUENCE</scope>
    <source>
        <strain evidence="2">BECK_BY2</strain>
        <strain evidence="1">BECK_BY3</strain>
    </source>
</reference>
<dbReference type="EMBL" id="CAADFY010000203">
    <property type="protein sequence ID" value="VFK60153.1"/>
    <property type="molecule type" value="Genomic_DNA"/>
</dbReference>
<dbReference type="Pfam" id="PF00805">
    <property type="entry name" value="Pentapeptide"/>
    <property type="match status" value="3"/>
</dbReference>
<dbReference type="PANTHER" id="PTHR14136">
    <property type="entry name" value="BTB_POZ DOMAIN-CONTAINING PROTEIN KCTD9"/>
    <property type="match status" value="1"/>
</dbReference>
<accession>A0A451A297</accession>
<dbReference type="AlphaFoldDB" id="A0A451A297"/>
<dbReference type="EMBL" id="CAADFV010000202">
    <property type="protein sequence ID" value="VFK69619.1"/>
    <property type="molecule type" value="Genomic_DNA"/>
</dbReference>
<sequence length="331" mass="37405">MTRILSALWRLSIFRPSQWPPWLRWLLWDFSGLRFLWRKIWPEEAEILDDPQYRRPATFLLWVIALYAALYGIAETRYENALDRVENRMNAVVAQLSTGDEVAFENLIEQLPRIQRMKTPLEPDLLPFPGGHSALVSFFVEEPNPEILAWTRETIETWKRKLGTEKMEKKDESEGVNLIGIDLSGASLREANLSGASLSSANLSGALLDYANLSEAELWGANFSGASLSDANLSWVMLAEANLSGALLAEANLSGAGLWKANLSGADLREANLQGLQGWKDIRDIRNANILDIENAPEGFRAWALERGAVEMEREEWKEFRENGYKKPASR</sequence>